<gene>
    <name evidence="6" type="ORF">GX656_02935</name>
</gene>
<dbReference type="PANTHER" id="PTHR42798">
    <property type="entry name" value="LIPOPROTEIN-RELEASING SYSTEM ATP-BINDING PROTEIN LOLD"/>
    <property type="match status" value="1"/>
</dbReference>
<dbReference type="PROSITE" id="PS50893">
    <property type="entry name" value="ABC_TRANSPORTER_2"/>
    <property type="match status" value="1"/>
</dbReference>
<dbReference type="CDD" id="cd03255">
    <property type="entry name" value="ABC_MJ0796_LolCDE_FtsE"/>
    <property type="match status" value="1"/>
</dbReference>
<evidence type="ECO:0000313" key="6">
    <source>
        <dbReference type="EMBL" id="NLD25572.1"/>
    </source>
</evidence>
<evidence type="ECO:0000256" key="4">
    <source>
        <dbReference type="ARBA" id="ARBA00022840"/>
    </source>
</evidence>
<protein>
    <submittedName>
        <fullName evidence="6">ABC transporter ATP-binding protein</fullName>
    </submittedName>
</protein>
<dbReference type="Gene3D" id="3.40.50.300">
    <property type="entry name" value="P-loop containing nucleotide triphosphate hydrolases"/>
    <property type="match status" value="1"/>
</dbReference>
<comment type="caution">
    <text evidence="6">The sequence shown here is derived from an EMBL/GenBank/DDBJ whole genome shotgun (WGS) entry which is preliminary data.</text>
</comment>
<reference evidence="6 7" key="1">
    <citation type="journal article" date="2020" name="Biotechnol. Biofuels">
        <title>New insights from the biogas microbiome by comprehensive genome-resolved metagenomics of nearly 1600 species originating from multiple anaerobic digesters.</title>
        <authorList>
            <person name="Campanaro S."/>
            <person name="Treu L."/>
            <person name="Rodriguez-R L.M."/>
            <person name="Kovalovszki A."/>
            <person name="Ziels R.M."/>
            <person name="Maus I."/>
            <person name="Zhu X."/>
            <person name="Kougias P.G."/>
            <person name="Basile A."/>
            <person name="Luo G."/>
            <person name="Schluter A."/>
            <person name="Konstantinidis K.T."/>
            <person name="Angelidaki I."/>
        </authorList>
    </citation>
    <scope>NUCLEOTIDE SEQUENCE [LARGE SCALE GENOMIC DNA]</scope>
    <source>
        <strain evidence="6">AS06rmzACSIP_65</strain>
    </source>
</reference>
<dbReference type="InterPro" id="IPR003439">
    <property type="entry name" value="ABC_transporter-like_ATP-bd"/>
</dbReference>
<dbReference type="Proteomes" id="UP000545876">
    <property type="component" value="Unassembled WGS sequence"/>
</dbReference>
<dbReference type="SMART" id="SM00382">
    <property type="entry name" value="AAA"/>
    <property type="match status" value="1"/>
</dbReference>
<keyword evidence="3" id="KW-0547">Nucleotide-binding</keyword>
<dbReference type="GO" id="GO:0098796">
    <property type="term" value="C:membrane protein complex"/>
    <property type="evidence" value="ECO:0007669"/>
    <property type="project" value="UniProtKB-ARBA"/>
</dbReference>
<dbReference type="SUPFAM" id="SSF52540">
    <property type="entry name" value="P-loop containing nucleoside triphosphate hydrolases"/>
    <property type="match status" value="1"/>
</dbReference>
<organism evidence="6 7">
    <name type="scientific">Candidatus Dojkabacteria bacterium</name>
    <dbReference type="NCBI Taxonomy" id="2099670"/>
    <lineage>
        <taxon>Bacteria</taxon>
        <taxon>Candidatus Dojkabacteria</taxon>
    </lineage>
</organism>
<dbReference type="EMBL" id="JAAZBX010000010">
    <property type="protein sequence ID" value="NLD25572.1"/>
    <property type="molecule type" value="Genomic_DNA"/>
</dbReference>
<keyword evidence="2" id="KW-0813">Transport</keyword>
<dbReference type="InterPro" id="IPR017871">
    <property type="entry name" value="ABC_transporter-like_CS"/>
</dbReference>
<dbReference type="GO" id="GO:0005524">
    <property type="term" value="F:ATP binding"/>
    <property type="evidence" value="ECO:0007669"/>
    <property type="project" value="UniProtKB-KW"/>
</dbReference>
<proteinExistence type="inferred from homology"/>
<evidence type="ECO:0000256" key="3">
    <source>
        <dbReference type="ARBA" id="ARBA00022741"/>
    </source>
</evidence>
<evidence type="ECO:0000259" key="5">
    <source>
        <dbReference type="PROSITE" id="PS50893"/>
    </source>
</evidence>
<feature type="domain" description="ABC transporter" evidence="5">
    <location>
        <begin position="4"/>
        <end position="220"/>
    </location>
</feature>
<sequence>MSFIEISDLKRVYKMSKEVSVEALRGVSFEVQKGEFISVVGSSGSGKSTLLNILGGLDFEYTGEISIDGKNIKEYNPNFYRRNIVGTIFQQFYLIPSLSVEENILLPLKFVKNRNIDVNERLESLLEMVDLKNRRKHFPKELSGGQAQRVAIARALIDNPKVVLADEPTGNLDSKTGESIIRLLKELNKTESVIVILVTHDKNISAKTDRVITLVDGKNV</sequence>
<evidence type="ECO:0000256" key="2">
    <source>
        <dbReference type="ARBA" id="ARBA00022448"/>
    </source>
</evidence>
<dbReference type="PROSITE" id="PS00211">
    <property type="entry name" value="ABC_TRANSPORTER_1"/>
    <property type="match status" value="1"/>
</dbReference>
<evidence type="ECO:0000256" key="1">
    <source>
        <dbReference type="ARBA" id="ARBA00005417"/>
    </source>
</evidence>
<keyword evidence="4 6" id="KW-0067">ATP-binding</keyword>
<dbReference type="AlphaFoldDB" id="A0A847D164"/>
<dbReference type="InterPro" id="IPR027417">
    <property type="entry name" value="P-loop_NTPase"/>
</dbReference>
<dbReference type="InterPro" id="IPR003593">
    <property type="entry name" value="AAA+_ATPase"/>
</dbReference>
<dbReference type="PANTHER" id="PTHR42798:SF6">
    <property type="entry name" value="CELL DIVISION ATP-BINDING PROTEIN FTSE"/>
    <property type="match status" value="1"/>
</dbReference>
<name>A0A847D164_9BACT</name>
<dbReference type="GO" id="GO:0022857">
    <property type="term" value="F:transmembrane transporter activity"/>
    <property type="evidence" value="ECO:0007669"/>
    <property type="project" value="UniProtKB-ARBA"/>
</dbReference>
<comment type="similarity">
    <text evidence="1">Belongs to the ABC transporter superfamily.</text>
</comment>
<dbReference type="GO" id="GO:0016887">
    <property type="term" value="F:ATP hydrolysis activity"/>
    <property type="evidence" value="ECO:0007669"/>
    <property type="project" value="InterPro"/>
</dbReference>
<evidence type="ECO:0000313" key="7">
    <source>
        <dbReference type="Proteomes" id="UP000545876"/>
    </source>
</evidence>
<dbReference type="InterPro" id="IPR017911">
    <property type="entry name" value="MacB-like_ATP-bd"/>
</dbReference>
<dbReference type="FunFam" id="3.40.50.300:FF:000032">
    <property type="entry name" value="Export ABC transporter ATP-binding protein"/>
    <property type="match status" value="1"/>
</dbReference>
<dbReference type="Pfam" id="PF00005">
    <property type="entry name" value="ABC_tran"/>
    <property type="match status" value="1"/>
</dbReference>
<accession>A0A847D164</accession>